<gene>
    <name evidence="4 5" type="primary">hypA</name>
    <name evidence="5" type="ORF">DPRO_2624</name>
</gene>
<comment type="similarity">
    <text evidence="4">Belongs to the HypA/HybF family.</text>
</comment>
<dbReference type="Pfam" id="PF01155">
    <property type="entry name" value="HypA"/>
    <property type="match status" value="1"/>
</dbReference>
<dbReference type="GO" id="GO:0051604">
    <property type="term" value="P:protein maturation"/>
    <property type="evidence" value="ECO:0007669"/>
    <property type="project" value="InterPro"/>
</dbReference>
<feature type="binding site" evidence="4">
    <location>
        <position position="88"/>
    </location>
    <ligand>
        <name>Zn(2+)</name>
        <dbReference type="ChEBI" id="CHEBI:29105"/>
    </ligand>
</feature>
<dbReference type="Gene3D" id="3.30.2320.80">
    <property type="match status" value="1"/>
</dbReference>
<reference evidence="6" key="1">
    <citation type="submission" date="2017-09" db="EMBL/GenBank/DDBJ databases">
        <authorList>
            <person name="Regsiter A."/>
            <person name="William W."/>
        </authorList>
    </citation>
    <scope>NUCLEOTIDE SEQUENCE [LARGE SCALE GENOMIC DNA]</scope>
    <source>
        <strain evidence="6">500-1</strain>
    </source>
</reference>
<keyword evidence="2 4" id="KW-0479">Metal-binding</keyword>
<dbReference type="PANTHER" id="PTHR34535:SF3">
    <property type="entry name" value="HYDROGENASE MATURATION FACTOR HYPA"/>
    <property type="match status" value="1"/>
</dbReference>
<feature type="binding site" evidence="4">
    <location>
        <position position="14"/>
    </location>
    <ligand>
        <name>Ni(2+)</name>
        <dbReference type="ChEBI" id="CHEBI:49786"/>
    </ligand>
</feature>
<keyword evidence="6" id="KW-1185">Reference proteome</keyword>
<evidence type="ECO:0000313" key="5">
    <source>
        <dbReference type="EMBL" id="SOB59533.1"/>
    </source>
</evidence>
<evidence type="ECO:0000256" key="2">
    <source>
        <dbReference type="ARBA" id="ARBA00022723"/>
    </source>
</evidence>
<comment type="function">
    <text evidence="4">Involved in the maturation of [NiFe] hydrogenases. Required for nickel insertion into the metal center of the hydrogenase.</text>
</comment>
<proteinExistence type="inferred from homology"/>
<evidence type="ECO:0000256" key="3">
    <source>
        <dbReference type="ARBA" id="ARBA00022833"/>
    </source>
</evidence>
<feature type="binding site" evidence="4">
    <location>
        <position position="85"/>
    </location>
    <ligand>
        <name>Zn(2+)</name>
        <dbReference type="ChEBI" id="CHEBI:29105"/>
    </ligand>
</feature>
<dbReference type="GO" id="GO:0016151">
    <property type="term" value="F:nickel cation binding"/>
    <property type="evidence" value="ECO:0007669"/>
    <property type="project" value="UniProtKB-UniRule"/>
</dbReference>
<keyword evidence="1 4" id="KW-0533">Nickel</keyword>
<evidence type="ECO:0000256" key="1">
    <source>
        <dbReference type="ARBA" id="ARBA00022596"/>
    </source>
</evidence>
<protein>
    <recommendedName>
        <fullName evidence="4">Hydrogenase maturation factor HypA</fullName>
    </recommendedName>
</protein>
<dbReference type="KEGG" id="pprf:DPRO_2624"/>
<dbReference type="EMBL" id="LT907975">
    <property type="protein sequence ID" value="SOB59533.1"/>
    <property type="molecule type" value="Genomic_DNA"/>
</dbReference>
<dbReference type="AlphaFoldDB" id="A0A2C8FAF3"/>
<dbReference type="Proteomes" id="UP000219215">
    <property type="component" value="Chromosome DPRO"/>
</dbReference>
<organism evidence="5 6">
    <name type="scientific">Pseudodesulfovibrio profundus</name>
    <dbReference type="NCBI Taxonomy" id="57320"/>
    <lineage>
        <taxon>Bacteria</taxon>
        <taxon>Pseudomonadati</taxon>
        <taxon>Thermodesulfobacteriota</taxon>
        <taxon>Desulfovibrionia</taxon>
        <taxon>Desulfovibrionales</taxon>
        <taxon>Desulfovibrionaceae</taxon>
    </lineage>
</organism>
<dbReference type="GO" id="GO:0008270">
    <property type="term" value="F:zinc ion binding"/>
    <property type="evidence" value="ECO:0007669"/>
    <property type="project" value="UniProtKB-UniRule"/>
</dbReference>
<dbReference type="HAMAP" id="MF_00213">
    <property type="entry name" value="HypA_HybF"/>
    <property type="match status" value="1"/>
</dbReference>
<feature type="binding site" evidence="4">
    <location>
        <position position="105"/>
    </location>
    <ligand>
        <name>Zn(2+)</name>
        <dbReference type="ChEBI" id="CHEBI:29105"/>
    </ligand>
</feature>
<dbReference type="InterPro" id="IPR000688">
    <property type="entry name" value="HypA/HybF"/>
</dbReference>
<accession>A0A2C8FAF3</accession>
<feature type="binding site" evidence="4">
    <location>
        <position position="102"/>
    </location>
    <ligand>
        <name>Zn(2+)</name>
        <dbReference type="ChEBI" id="CHEBI:29105"/>
    </ligand>
</feature>
<evidence type="ECO:0000256" key="4">
    <source>
        <dbReference type="HAMAP-Rule" id="MF_00213"/>
    </source>
</evidence>
<dbReference type="PIRSF" id="PIRSF004761">
    <property type="entry name" value="Hydrgn_mat_HypA"/>
    <property type="match status" value="1"/>
</dbReference>
<sequence>MPPFEKRGTQFSMHEMSIVQSILGILQEEMVKHDGKKLKKVVIKNGALAGVVTEALKFAWDAMTPAEGFDGAQLEIIEVPIKVACGDCGEEFMPEHTRCMPCPKCDQLLGHTVIQGKEMLIDSIEIDDEQ</sequence>
<dbReference type="PANTHER" id="PTHR34535">
    <property type="entry name" value="HYDROGENASE MATURATION FACTOR HYPA"/>
    <property type="match status" value="1"/>
</dbReference>
<name>A0A2C8FAF3_9BACT</name>
<keyword evidence="3 4" id="KW-0862">Zinc</keyword>
<evidence type="ECO:0000313" key="6">
    <source>
        <dbReference type="Proteomes" id="UP000219215"/>
    </source>
</evidence>